<feature type="compositionally biased region" description="Basic and acidic residues" evidence="1">
    <location>
        <begin position="166"/>
        <end position="187"/>
    </location>
</feature>
<feature type="compositionally biased region" description="Polar residues" evidence="1">
    <location>
        <begin position="147"/>
        <end position="157"/>
    </location>
</feature>
<dbReference type="Proteomes" id="UP001417504">
    <property type="component" value="Unassembled WGS sequence"/>
</dbReference>
<keyword evidence="3" id="KW-1185">Reference proteome</keyword>
<feature type="compositionally biased region" description="Basic and acidic residues" evidence="1">
    <location>
        <begin position="17"/>
        <end position="37"/>
    </location>
</feature>
<feature type="region of interest" description="Disordered" evidence="1">
    <location>
        <begin position="64"/>
        <end position="99"/>
    </location>
</feature>
<organism evidence="2 3">
    <name type="scientific">Stephania japonica</name>
    <dbReference type="NCBI Taxonomy" id="461633"/>
    <lineage>
        <taxon>Eukaryota</taxon>
        <taxon>Viridiplantae</taxon>
        <taxon>Streptophyta</taxon>
        <taxon>Embryophyta</taxon>
        <taxon>Tracheophyta</taxon>
        <taxon>Spermatophyta</taxon>
        <taxon>Magnoliopsida</taxon>
        <taxon>Ranunculales</taxon>
        <taxon>Menispermaceae</taxon>
        <taxon>Menispermoideae</taxon>
        <taxon>Cissampelideae</taxon>
        <taxon>Stephania</taxon>
    </lineage>
</organism>
<proteinExistence type="predicted"/>
<comment type="caution">
    <text evidence="2">The sequence shown here is derived from an EMBL/GenBank/DDBJ whole genome shotgun (WGS) entry which is preliminary data.</text>
</comment>
<feature type="region of interest" description="Disordered" evidence="1">
    <location>
        <begin position="17"/>
        <end position="48"/>
    </location>
</feature>
<accession>A0AAP0PLI0</accession>
<protein>
    <submittedName>
        <fullName evidence="2">Uncharacterized protein</fullName>
    </submittedName>
</protein>
<reference evidence="2 3" key="1">
    <citation type="submission" date="2024-01" db="EMBL/GenBank/DDBJ databases">
        <title>Genome assemblies of Stephania.</title>
        <authorList>
            <person name="Yang L."/>
        </authorList>
    </citation>
    <scope>NUCLEOTIDE SEQUENCE [LARGE SCALE GENOMIC DNA]</scope>
    <source>
        <strain evidence="2">QJT</strain>
        <tissue evidence="2">Leaf</tissue>
    </source>
</reference>
<feature type="compositionally biased region" description="Basic and acidic residues" evidence="1">
    <location>
        <begin position="130"/>
        <end position="146"/>
    </location>
</feature>
<evidence type="ECO:0000313" key="3">
    <source>
        <dbReference type="Proteomes" id="UP001417504"/>
    </source>
</evidence>
<name>A0AAP0PLI0_9MAGN</name>
<gene>
    <name evidence="2" type="ORF">Sjap_005084</name>
</gene>
<sequence length="187" mass="20593">MGGRRRQRWLEKELTRVERRRAERSGNDNDGRAEHGRRALTGAEATMAEQNGAEAIMAEWSGAEATMAERTEAVTTMAERRRRWQTGAEATMAERTGAKATMAEQRCLLRGSAVPPPLREVVARQGKRRGVGERTIAERERGRERYLNSSGGVSLATTGLVGGQRVSDKVNGGEEEKEGSVGREAER</sequence>
<dbReference type="AlphaFoldDB" id="A0AAP0PLI0"/>
<evidence type="ECO:0000256" key="1">
    <source>
        <dbReference type="SAM" id="MobiDB-lite"/>
    </source>
</evidence>
<evidence type="ECO:0000313" key="2">
    <source>
        <dbReference type="EMBL" id="KAK9145181.1"/>
    </source>
</evidence>
<dbReference type="EMBL" id="JBBNAE010000002">
    <property type="protein sequence ID" value="KAK9145181.1"/>
    <property type="molecule type" value="Genomic_DNA"/>
</dbReference>
<feature type="region of interest" description="Disordered" evidence="1">
    <location>
        <begin position="123"/>
        <end position="187"/>
    </location>
</feature>